<dbReference type="KEGG" id="apuu:APUU_10336A"/>
<feature type="transmembrane region" description="Helical" evidence="6">
    <location>
        <begin position="306"/>
        <end position="323"/>
    </location>
</feature>
<dbReference type="FunFam" id="1.20.1250.20:FF:000068">
    <property type="entry name" value="MFS general substrate transporter"/>
    <property type="match status" value="1"/>
</dbReference>
<evidence type="ECO:0000256" key="2">
    <source>
        <dbReference type="ARBA" id="ARBA00022448"/>
    </source>
</evidence>
<dbReference type="OrthoDB" id="2985014at2759"/>
<dbReference type="InterPro" id="IPR036259">
    <property type="entry name" value="MFS_trans_sf"/>
</dbReference>
<dbReference type="GeneID" id="64967513"/>
<reference evidence="8" key="1">
    <citation type="submission" date="2021-01" db="EMBL/GenBank/DDBJ databases">
        <authorList>
            <consortium name="Aspergillus puulaauensis MK2 genome sequencing consortium"/>
            <person name="Kazuki M."/>
            <person name="Futagami T."/>
        </authorList>
    </citation>
    <scope>NUCLEOTIDE SEQUENCE</scope>
    <source>
        <strain evidence="8">MK2</strain>
    </source>
</reference>
<feature type="domain" description="Major facilitator superfamily (MFS) profile" evidence="7">
    <location>
        <begin position="35"/>
        <end position="453"/>
    </location>
</feature>
<dbReference type="RefSeq" id="XP_041549702.1">
    <property type="nucleotide sequence ID" value="XM_041699663.1"/>
</dbReference>
<feature type="transmembrane region" description="Helical" evidence="6">
    <location>
        <begin position="266"/>
        <end position="286"/>
    </location>
</feature>
<dbReference type="Gene3D" id="1.20.1250.20">
    <property type="entry name" value="MFS general substrate transporter like domains"/>
    <property type="match status" value="2"/>
</dbReference>
<dbReference type="InterPro" id="IPR020846">
    <property type="entry name" value="MFS_dom"/>
</dbReference>
<dbReference type="FunFam" id="1.20.1250.20:FF:000034">
    <property type="entry name" value="MFS general substrate transporter"/>
    <property type="match status" value="1"/>
</dbReference>
<feature type="transmembrane region" description="Helical" evidence="6">
    <location>
        <begin position="426"/>
        <end position="448"/>
    </location>
</feature>
<feature type="transmembrane region" description="Helical" evidence="6">
    <location>
        <begin position="393"/>
        <end position="414"/>
    </location>
</feature>
<name>A0A7R7XAJ8_9EURO</name>
<protein>
    <recommendedName>
        <fullName evidence="7">Major facilitator superfamily (MFS) profile domain-containing protein</fullName>
    </recommendedName>
</protein>
<evidence type="ECO:0000256" key="4">
    <source>
        <dbReference type="ARBA" id="ARBA00022989"/>
    </source>
</evidence>
<evidence type="ECO:0000256" key="1">
    <source>
        <dbReference type="ARBA" id="ARBA00004141"/>
    </source>
</evidence>
<dbReference type="Proteomes" id="UP000654913">
    <property type="component" value="Chromosome 1"/>
</dbReference>
<keyword evidence="5 6" id="KW-0472">Membrane</keyword>
<evidence type="ECO:0000256" key="3">
    <source>
        <dbReference type="ARBA" id="ARBA00022692"/>
    </source>
</evidence>
<feature type="transmembrane region" description="Helical" evidence="6">
    <location>
        <begin position="73"/>
        <end position="95"/>
    </location>
</feature>
<organism evidence="8 9">
    <name type="scientific">Aspergillus puulaauensis</name>
    <dbReference type="NCBI Taxonomy" id="1220207"/>
    <lineage>
        <taxon>Eukaryota</taxon>
        <taxon>Fungi</taxon>
        <taxon>Dikarya</taxon>
        <taxon>Ascomycota</taxon>
        <taxon>Pezizomycotina</taxon>
        <taxon>Eurotiomycetes</taxon>
        <taxon>Eurotiomycetidae</taxon>
        <taxon>Eurotiales</taxon>
        <taxon>Aspergillaceae</taxon>
        <taxon>Aspergillus</taxon>
    </lineage>
</organism>
<dbReference type="PANTHER" id="PTHR43791">
    <property type="entry name" value="PERMEASE-RELATED"/>
    <property type="match status" value="1"/>
</dbReference>
<dbReference type="GO" id="GO:0005886">
    <property type="term" value="C:plasma membrane"/>
    <property type="evidence" value="ECO:0007669"/>
    <property type="project" value="TreeGrafter"/>
</dbReference>
<feature type="transmembrane region" description="Helical" evidence="6">
    <location>
        <begin position="162"/>
        <end position="183"/>
    </location>
</feature>
<evidence type="ECO:0000256" key="5">
    <source>
        <dbReference type="ARBA" id="ARBA00023136"/>
    </source>
</evidence>
<feature type="transmembrane region" description="Helical" evidence="6">
    <location>
        <begin position="102"/>
        <end position="120"/>
    </location>
</feature>
<keyword evidence="2" id="KW-0813">Transport</keyword>
<dbReference type="PANTHER" id="PTHR43791:SF46">
    <property type="entry name" value="MAJOR FACILITATOR SUPERFAMILY (MFS) PROFILE DOMAIN-CONTAINING PROTEIN-RELATED"/>
    <property type="match status" value="1"/>
</dbReference>
<dbReference type="SUPFAM" id="SSF103473">
    <property type="entry name" value="MFS general substrate transporter"/>
    <property type="match status" value="1"/>
</dbReference>
<keyword evidence="9" id="KW-1185">Reference proteome</keyword>
<feature type="transmembrane region" description="Helical" evidence="6">
    <location>
        <begin position="132"/>
        <end position="150"/>
    </location>
</feature>
<evidence type="ECO:0000313" key="8">
    <source>
        <dbReference type="EMBL" id="BCS17508.1"/>
    </source>
</evidence>
<comment type="subcellular location">
    <subcellularLocation>
        <location evidence="1">Membrane</location>
        <topology evidence="1">Multi-pass membrane protein</topology>
    </subcellularLocation>
</comment>
<feature type="transmembrane region" description="Helical" evidence="6">
    <location>
        <begin position="35"/>
        <end position="53"/>
    </location>
</feature>
<reference evidence="8" key="2">
    <citation type="submission" date="2021-02" db="EMBL/GenBank/DDBJ databases">
        <title>Aspergillus puulaauensis MK2 genome sequence.</title>
        <authorList>
            <person name="Futagami T."/>
            <person name="Mori K."/>
            <person name="Kadooka C."/>
            <person name="Tanaka T."/>
        </authorList>
    </citation>
    <scope>NUCLEOTIDE SEQUENCE</scope>
    <source>
        <strain evidence="8">MK2</strain>
    </source>
</reference>
<dbReference type="Pfam" id="PF07690">
    <property type="entry name" value="MFS_1"/>
    <property type="match status" value="1"/>
</dbReference>
<gene>
    <name evidence="8" type="ORF">APUU_10336A</name>
</gene>
<dbReference type="PROSITE" id="PS50850">
    <property type="entry name" value="MFS"/>
    <property type="match status" value="1"/>
</dbReference>
<evidence type="ECO:0000259" key="7">
    <source>
        <dbReference type="PROSITE" id="PS50850"/>
    </source>
</evidence>
<evidence type="ECO:0000313" key="9">
    <source>
        <dbReference type="Proteomes" id="UP000654913"/>
    </source>
</evidence>
<dbReference type="InterPro" id="IPR011701">
    <property type="entry name" value="MFS"/>
</dbReference>
<feature type="transmembrane region" description="Helical" evidence="6">
    <location>
        <begin position="195"/>
        <end position="217"/>
    </location>
</feature>
<dbReference type="GO" id="GO:0022857">
    <property type="term" value="F:transmembrane transporter activity"/>
    <property type="evidence" value="ECO:0007669"/>
    <property type="project" value="InterPro"/>
</dbReference>
<dbReference type="EMBL" id="AP024443">
    <property type="protein sequence ID" value="BCS17508.1"/>
    <property type="molecule type" value="Genomic_DNA"/>
</dbReference>
<keyword evidence="4 6" id="KW-1133">Transmembrane helix</keyword>
<feature type="transmembrane region" description="Helical" evidence="6">
    <location>
        <begin position="361"/>
        <end position="381"/>
    </location>
</feature>
<evidence type="ECO:0000256" key="6">
    <source>
        <dbReference type="SAM" id="Phobius"/>
    </source>
</evidence>
<keyword evidence="3 6" id="KW-0812">Transmembrane</keyword>
<proteinExistence type="predicted"/>
<feature type="transmembrane region" description="Helical" evidence="6">
    <location>
        <begin position="330"/>
        <end position="349"/>
    </location>
</feature>
<dbReference type="AlphaFoldDB" id="A0A7R7XAJ8"/>
<accession>A0A7R7XAJ8</accession>
<sequence>MGKQEDNNVETVETGEVSETQINERRLLTRIDLRLLPCLVAMYLITFLDRVNIGNAAVLGMREDLRIVDGTKYNAALMIFFIPYVVFEIPSNLVLVKLKPHVWLSFCAFSFGLVTIFQGLVTSWTSLMVTRWFLGTFEAGMIPGCVYLLSMWYRRYEAQKRYTVFGCSTILAGAFGGLLASALGKMDGVGGYGGWRWVFIIEGVATCLMAVVVFFTLPDFPEDCKWLSQREFEFLRDRAARENGSLGASTRMRWRDVFQVFKDWKVFIAALMMFGQVVSAYGYAYFAPTIIRTYGYGPIKTQLYSVPPWAAAFACSLVVAWLSDYFRIRYVFAVISMLIAVSGYCVLLSLGETVHHNVQYFALFLITCGCFSATPVYLCWFGMNLGGRTRRSVGTAFQVGIGNIGGIVGTYSFLEKDAPLYRNGYIIGLSFACFSGAMATIYFLGLWYENRQRERMLAEGVEVTAEEEKLGDLACTYRYAY</sequence>